<name>A0A5N5MLG6_PANHP</name>
<feature type="transmembrane region" description="Helical" evidence="1">
    <location>
        <begin position="191"/>
        <end position="211"/>
    </location>
</feature>
<comment type="caution">
    <text evidence="2">The sequence shown here is derived from an EMBL/GenBank/DDBJ whole genome shotgun (WGS) entry which is preliminary data.</text>
</comment>
<dbReference type="AlphaFoldDB" id="A0A5N5MLG6"/>
<keyword evidence="3" id="KW-1185">Reference proteome</keyword>
<evidence type="ECO:0000256" key="1">
    <source>
        <dbReference type="SAM" id="Phobius"/>
    </source>
</evidence>
<keyword evidence="1" id="KW-0472">Membrane</keyword>
<evidence type="ECO:0000313" key="2">
    <source>
        <dbReference type="EMBL" id="KAB5555778.1"/>
    </source>
</evidence>
<dbReference type="InterPro" id="IPR013783">
    <property type="entry name" value="Ig-like_fold"/>
</dbReference>
<gene>
    <name evidence="2" type="ORF">PHYPO_G00038030</name>
</gene>
<proteinExistence type="predicted"/>
<keyword evidence="1" id="KW-0812">Transmembrane</keyword>
<dbReference type="InterPro" id="IPR036179">
    <property type="entry name" value="Ig-like_dom_sf"/>
</dbReference>
<dbReference type="SUPFAM" id="SSF48726">
    <property type="entry name" value="Immunoglobulin"/>
    <property type="match status" value="1"/>
</dbReference>
<evidence type="ECO:0000313" key="3">
    <source>
        <dbReference type="Proteomes" id="UP000327468"/>
    </source>
</evidence>
<organism evidence="2 3">
    <name type="scientific">Pangasianodon hypophthalmus</name>
    <name type="common">Striped catfish</name>
    <name type="synonym">Helicophagus hypophthalmus</name>
    <dbReference type="NCBI Taxonomy" id="310915"/>
    <lineage>
        <taxon>Eukaryota</taxon>
        <taxon>Metazoa</taxon>
        <taxon>Chordata</taxon>
        <taxon>Craniata</taxon>
        <taxon>Vertebrata</taxon>
        <taxon>Euteleostomi</taxon>
        <taxon>Actinopterygii</taxon>
        <taxon>Neopterygii</taxon>
        <taxon>Teleostei</taxon>
        <taxon>Ostariophysi</taxon>
        <taxon>Siluriformes</taxon>
        <taxon>Pangasiidae</taxon>
        <taxon>Pangasianodon</taxon>
    </lineage>
</organism>
<dbReference type="Gene3D" id="2.60.40.10">
    <property type="entry name" value="Immunoglobulins"/>
    <property type="match status" value="1"/>
</dbReference>
<keyword evidence="1" id="KW-1133">Transmembrane helix</keyword>
<accession>A0A5N5MLG6</accession>
<sequence length="236" mass="25593">MKVGGTNTNSTCAKHVYPLTFCSYAKQACNTLRPTEVMAGTCLIRCVLIQVLLITVYGKFTDITVNCPNQTGTEGEPLHLTCSVTCKECKPANVCKWSNKKHPDIKCSDEQCNVTTSDNIHLFRCTIPHASEKLNGTFKFWVQMTTGFNETTFNLTIAPRVVDPPTTAALRFAGLPDAPGKLTANGRSPTGAVAVMVIFCLAICAMATLVFRGNRCNNMSISALCPGKIITETYPV</sequence>
<dbReference type="Proteomes" id="UP000327468">
    <property type="component" value="Chromosome 12"/>
</dbReference>
<reference evidence="2 3" key="1">
    <citation type="submission" date="2019-06" db="EMBL/GenBank/DDBJ databases">
        <title>A chromosome-scale genome assembly of the striped catfish, Pangasianodon hypophthalmus.</title>
        <authorList>
            <person name="Wen M."/>
            <person name="Zahm M."/>
            <person name="Roques C."/>
            <person name="Cabau C."/>
            <person name="Klopp C."/>
            <person name="Donnadieu C."/>
            <person name="Jouanno E."/>
            <person name="Avarre J.-C."/>
            <person name="Campet M."/>
            <person name="Ha T.T.T."/>
            <person name="Dugue R."/>
            <person name="Lampietro C."/>
            <person name="Louis A."/>
            <person name="Herpin A."/>
            <person name="Echchiki A."/>
            <person name="Berthelot C."/>
            <person name="Parey E."/>
            <person name="Roest-Crollius H."/>
            <person name="Braasch I."/>
            <person name="Postlethwait J."/>
            <person name="Bobe J."/>
            <person name="Montfort J."/>
            <person name="Bouchez O."/>
            <person name="Begum T."/>
            <person name="Schartl M."/>
            <person name="Guiguen Y."/>
        </authorList>
    </citation>
    <scope>NUCLEOTIDE SEQUENCE [LARGE SCALE GENOMIC DNA]</scope>
    <source>
        <strain evidence="2 3">Indonesia</strain>
        <tissue evidence="2">Blood</tissue>
    </source>
</reference>
<dbReference type="EMBL" id="VFJC01000013">
    <property type="protein sequence ID" value="KAB5555778.1"/>
    <property type="molecule type" value="Genomic_DNA"/>
</dbReference>
<protein>
    <submittedName>
        <fullName evidence="2">Uncharacterized protein</fullName>
    </submittedName>
</protein>